<dbReference type="GO" id="GO:0003676">
    <property type="term" value="F:nucleic acid binding"/>
    <property type="evidence" value="ECO:0007669"/>
    <property type="project" value="InterPro"/>
</dbReference>
<dbReference type="Gene3D" id="2.30.30.140">
    <property type="match status" value="1"/>
</dbReference>
<dbReference type="SUPFAM" id="SSF53098">
    <property type="entry name" value="Ribonuclease H-like"/>
    <property type="match status" value="1"/>
</dbReference>
<dbReference type="EMBL" id="JANPWB010000012">
    <property type="protein sequence ID" value="KAJ1117322.1"/>
    <property type="molecule type" value="Genomic_DNA"/>
</dbReference>
<gene>
    <name evidence="2" type="ORF">NDU88_005522</name>
</gene>
<feature type="domain" description="RNase H type-1" evidence="1">
    <location>
        <begin position="59"/>
        <end position="186"/>
    </location>
</feature>
<dbReference type="InterPro" id="IPR036397">
    <property type="entry name" value="RNaseH_sf"/>
</dbReference>
<dbReference type="Proteomes" id="UP001066276">
    <property type="component" value="Chromosome 8"/>
</dbReference>
<dbReference type="InterPro" id="IPR002156">
    <property type="entry name" value="RNaseH_domain"/>
</dbReference>
<dbReference type="InterPro" id="IPR012337">
    <property type="entry name" value="RNaseH-like_sf"/>
</dbReference>
<name>A0AAV7NQI5_PLEWA</name>
<dbReference type="PROSITE" id="PS50879">
    <property type="entry name" value="RNASE_H_1"/>
    <property type="match status" value="1"/>
</dbReference>
<evidence type="ECO:0000259" key="1">
    <source>
        <dbReference type="PROSITE" id="PS50879"/>
    </source>
</evidence>
<dbReference type="Pfam" id="PF00075">
    <property type="entry name" value="RNase_H"/>
    <property type="match status" value="1"/>
</dbReference>
<evidence type="ECO:0000313" key="3">
    <source>
        <dbReference type="Proteomes" id="UP001066276"/>
    </source>
</evidence>
<protein>
    <recommendedName>
        <fullName evidence="1">RNase H type-1 domain-containing protein</fullName>
    </recommendedName>
</protein>
<evidence type="ECO:0000313" key="2">
    <source>
        <dbReference type="EMBL" id="KAJ1117322.1"/>
    </source>
</evidence>
<reference evidence="2" key="1">
    <citation type="journal article" date="2022" name="bioRxiv">
        <title>Sequencing and chromosome-scale assembly of the giantPleurodeles waltlgenome.</title>
        <authorList>
            <person name="Brown T."/>
            <person name="Elewa A."/>
            <person name="Iarovenko S."/>
            <person name="Subramanian E."/>
            <person name="Araus A.J."/>
            <person name="Petzold A."/>
            <person name="Susuki M."/>
            <person name="Suzuki K.-i.T."/>
            <person name="Hayashi T."/>
            <person name="Toyoda A."/>
            <person name="Oliveira C."/>
            <person name="Osipova E."/>
            <person name="Leigh N.D."/>
            <person name="Simon A."/>
            <person name="Yun M.H."/>
        </authorList>
    </citation>
    <scope>NUCLEOTIDE SEQUENCE</scope>
    <source>
        <strain evidence="2">20211129_DDA</strain>
        <tissue evidence="2">Liver</tissue>
    </source>
</reference>
<dbReference type="InterPro" id="IPR040903">
    <property type="entry name" value="SH3_11"/>
</dbReference>
<dbReference type="AlphaFoldDB" id="A0AAV7NQI5"/>
<dbReference type="GO" id="GO:0004523">
    <property type="term" value="F:RNA-DNA hybrid ribonuclease activity"/>
    <property type="evidence" value="ECO:0007669"/>
    <property type="project" value="InterPro"/>
</dbReference>
<organism evidence="2 3">
    <name type="scientific">Pleurodeles waltl</name>
    <name type="common">Iberian ribbed newt</name>
    <dbReference type="NCBI Taxonomy" id="8319"/>
    <lineage>
        <taxon>Eukaryota</taxon>
        <taxon>Metazoa</taxon>
        <taxon>Chordata</taxon>
        <taxon>Craniata</taxon>
        <taxon>Vertebrata</taxon>
        <taxon>Euteleostomi</taxon>
        <taxon>Amphibia</taxon>
        <taxon>Batrachia</taxon>
        <taxon>Caudata</taxon>
        <taxon>Salamandroidea</taxon>
        <taxon>Salamandridae</taxon>
        <taxon>Pleurodelinae</taxon>
        <taxon>Pleurodeles</taxon>
    </lineage>
</organism>
<sequence length="368" mass="39941">MAVGGVGIPAAVQQAAPPRRIQWGRGTLAGPRQWCRSDRGFTAAVGIPIGALPACRRCSRGPPPWRSKTARHTFTQTLGDFTAQLAELKDLVMALEHTDPAQLTLIVCDSYYCVQAFNEYLHYWHQNGFRDSKGNTIKHRLLWGKVADLKKMLPNVHVVHTLGHQCIGIHIAGNTLADEAAKSAVATATVAAVTRLCAKLDDDIWAAVKATAECTPYPKAFPAKYSYQMGGCLNAESSNAFLDLYGPGVEAAESPLDINERVTVLQELQQFHDDNASASAFSTGIKDVPVTPTGWIPKVGDLVLEKVTVKKEFGPSYRAPVPVLGIHGTRTVILPPLAGVKENRFVSIDNVKLHHVADPAQQTKRNSQ</sequence>
<comment type="caution">
    <text evidence="2">The sequence shown here is derived from an EMBL/GenBank/DDBJ whole genome shotgun (WGS) entry which is preliminary data.</text>
</comment>
<dbReference type="Pfam" id="PF18103">
    <property type="entry name" value="SH3_11"/>
    <property type="match status" value="1"/>
</dbReference>
<keyword evidence="3" id="KW-1185">Reference proteome</keyword>
<proteinExistence type="predicted"/>
<accession>A0AAV7NQI5</accession>
<dbReference type="Gene3D" id="3.30.420.10">
    <property type="entry name" value="Ribonuclease H-like superfamily/Ribonuclease H"/>
    <property type="match status" value="1"/>
</dbReference>